<sequence length="156" mass="17556">METKTRISVQDRFEINELIARYYLANDEKDVEAALACCTDDAIISGDFSMRPDHQEEDLKKIYAGEPGKKRHLMLNHIVTDFEGDTARTQHLMLVIEASLIPAAVATSQVTDVLKRTAEGWKIAEHKITVDPSGKWIVQMGQGIQNMIETVKEKLS</sequence>
<reference evidence="2" key="1">
    <citation type="submission" date="2019-07" db="EMBL/GenBank/DDBJ databases">
        <authorList>
            <person name="De-Chao Zhang Q."/>
        </authorList>
    </citation>
    <scope>NUCLEOTIDE SEQUENCE</scope>
    <source>
        <strain evidence="2">TP-CH-4</strain>
    </source>
</reference>
<dbReference type="AlphaFoldDB" id="A0A967APU7"/>
<feature type="domain" description="SnoaL-like" evidence="1">
    <location>
        <begin position="9"/>
        <end position="125"/>
    </location>
</feature>
<accession>A0A967APU7</accession>
<protein>
    <submittedName>
        <fullName evidence="2">SnoaL-like domain-containing protein</fullName>
    </submittedName>
</protein>
<keyword evidence="3" id="KW-1185">Reference proteome</keyword>
<name>A0A967APU7_9FLAO</name>
<gene>
    <name evidence="2" type="ORF">FK220_002185</name>
</gene>
<comment type="caution">
    <text evidence="2">The sequence shown here is derived from an EMBL/GenBank/DDBJ whole genome shotgun (WGS) entry which is preliminary data.</text>
</comment>
<evidence type="ECO:0000313" key="3">
    <source>
        <dbReference type="Proteomes" id="UP000707206"/>
    </source>
</evidence>
<dbReference type="CDD" id="cd00531">
    <property type="entry name" value="NTF2_like"/>
    <property type="match status" value="1"/>
</dbReference>
<dbReference type="InterPro" id="IPR032710">
    <property type="entry name" value="NTF2-like_dom_sf"/>
</dbReference>
<dbReference type="Gene3D" id="3.10.450.50">
    <property type="match status" value="1"/>
</dbReference>
<dbReference type="RefSeq" id="WP_152572639.1">
    <property type="nucleotide sequence ID" value="NZ_VIKU02000001.1"/>
</dbReference>
<dbReference type="Pfam" id="PF13577">
    <property type="entry name" value="SnoaL_4"/>
    <property type="match status" value="1"/>
</dbReference>
<proteinExistence type="predicted"/>
<dbReference type="InterPro" id="IPR037401">
    <property type="entry name" value="SnoaL-like"/>
</dbReference>
<reference evidence="2" key="2">
    <citation type="submission" date="2020-03" db="EMBL/GenBank/DDBJ databases">
        <title>Flavobacteriaceae bacterium strain TP-CH-4, a member of the family Flavobacteriaceae isolated from a deep-sea seamount.</title>
        <authorList>
            <person name="Zhang D.-C."/>
        </authorList>
    </citation>
    <scope>NUCLEOTIDE SEQUENCE</scope>
    <source>
        <strain evidence="2">TP-CH-4</strain>
    </source>
</reference>
<evidence type="ECO:0000259" key="1">
    <source>
        <dbReference type="Pfam" id="PF13577"/>
    </source>
</evidence>
<organism evidence="2 3">
    <name type="scientific">Pelagihabitans pacificus</name>
    <dbReference type="NCBI Taxonomy" id="2696054"/>
    <lineage>
        <taxon>Bacteria</taxon>
        <taxon>Pseudomonadati</taxon>
        <taxon>Bacteroidota</taxon>
        <taxon>Flavobacteriia</taxon>
        <taxon>Flavobacteriales</taxon>
        <taxon>Flavobacteriaceae</taxon>
        <taxon>Pelagihabitans</taxon>
    </lineage>
</organism>
<dbReference type="SUPFAM" id="SSF54427">
    <property type="entry name" value="NTF2-like"/>
    <property type="match status" value="1"/>
</dbReference>
<dbReference type="EMBL" id="VIKU02000001">
    <property type="protein sequence ID" value="NHF58133.1"/>
    <property type="molecule type" value="Genomic_DNA"/>
</dbReference>
<dbReference type="Proteomes" id="UP000707206">
    <property type="component" value="Unassembled WGS sequence"/>
</dbReference>
<evidence type="ECO:0000313" key="2">
    <source>
        <dbReference type="EMBL" id="NHF58133.1"/>
    </source>
</evidence>